<dbReference type="SUPFAM" id="SSF141322">
    <property type="entry name" value="NfeD domain-like"/>
    <property type="match status" value="1"/>
</dbReference>
<feature type="transmembrane region" description="Helical" evidence="5">
    <location>
        <begin position="246"/>
        <end position="264"/>
    </location>
</feature>
<evidence type="ECO:0000256" key="5">
    <source>
        <dbReference type="SAM" id="Phobius"/>
    </source>
</evidence>
<sequence length="426" mass="45961">MRALILLFLILVSASASDIVVVKIKGEINEGTFVEIQNAYEVARKENAEILIIELDTPGGLFSSTQKIVELFLRSEIPVVAYVEKGSICASAGTVILLSSHIAALANGTAVGAATPVGVVPGAENKTINYIASYVKDLAGARGRNAEVAEKFVTEGLSLTAREAYELKIVEILADSREDLIRQLDGRKVFLNGKEVTLDTKSYRIIEVSRPLKAEIYSIISNPALAVILLMAGIYLLIFGLTSPGMLAEIIGAILLLLALAGLGFINIDYLGILLILLGIIFLIAELLTPTYGVLSIASIVSILLGLTVLVREPLMPQEFYDFFLKFAIGIGAGIAVIVTFMLSKIVKIRKKRSQMGEVVGLKGEVLEFKDGRGFARVRGEIWSIESDDELSKGDEVIVISRDGLKLKVRKVESRGRAEGGNKEVA</sequence>
<dbReference type="InterPro" id="IPR012340">
    <property type="entry name" value="NA-bd_OB-fold"/>
</dbReference>
<dbReference type="InterPro" id="IPR056738">
    <property type="entry name" value="NfeD1b_N"/>
</dbReference>
<evidence type="ECO:0000313" key="9">
    <source>
        <dbReference type="EMBL" id="HEH35949.1"/>
    </source>
</evidence>
<evidence type="ECO:0000256" key="1">
    <source>
        <dbReference type="ARBA" id="ARBA00004141"/>
    </source>
</evidence>
<dbReference type="InterPro" id="IPR002810">
    <property type="entry name" value="NfeD-like_C"/>
</dbReference>
<dbReference type="PANTHER" id="PTHR33507">
    <property type="entry name" value="INNER MEMBRANE PROTEIN YBBJ"/>
    <property type="match status" value="1"/>
</dbReference>
<keyword evidence="2 5" id="KW-0812">Transmembrane</keyword>
<dbReference type="Gene3D" id="2.40.50.140">
    <property type="entry name" value="Nucleic acid-binding proteins"/>
    <property type="match status" value="1"/>
</dbReference>
<evidence type="ECO:0000259" key="6">
    <source>
        <dbReference type="Pfam" id="PF01957"/>
    </source>
</evidence>
<evidence type="ECO:0000256" key="3">
    <source>
        <dbReference type="ARBA" id="ARBA00022989"/>
    </source>
</evidence>
<feature type="transmembrane region" description="Helical" evidence="5">
    <location>
        <begin position="293"/>
        <end position="311"/>
    </location>
</feature>
<dbReference type="SUPFAM" id="SSF52096">
    <property type="entry name" value="ClpP/crotonase"/>
    <property type="match status" value="1"/>
</dbReference>
<dbReference type="Pfam" id="PF24961">
    <property type="entry name" value="NfeD_membrane"/>
    <property type="match status" value="1"/>
</dbReference>
<gene>
    <name evidence="9" type="ORF">ENP88_07425</name>
</gene>
<dbReference type="InterPro" id="IPR056739">
    <property type="entry name" value="NfeD_membrane"/>
</dbReference>
<comment type="caution">
    <text evidence="9">The sequence shown here is derived from an EMBL/GenBank/DDBJ whole genome shotgun (WGS) entry which is preliminary data.</text>
</comment>
<reference evidence="9" key="1">
    <citation type="journal article" date="2020" name="mSystems">
        <title>Genome- and Community-Level Interaction Insights into Carbon Utilization and Element Cycling Functions of Hydrothermarchaeota in Hydrothermal Sediment.</title>
        <authorList>
            <person name="Zhou Z."/>
            <person name="Liu Y."/>
            <person name="Xu W."/>
            <person name="Pan J."/>
            <person name="Luo Z.H."/>
            <person name="Li M."/>
        </authorList>
    </citation>
    <scope>NUCLEOTIDE SEQUENCE [LARGE SCALE GENOMIC DNA]</scope>
    <source>
        <strain evidence="9">SpSt-26</strain>
    </source>
</reference>
<evidence type="ECO:0000259" key="8">
    <source>
        <dbReference type="Pfam" id="PF25145"/>
    </source>
</evidence>
<proteinExistence type="predicted"/>
<accession>A0A7J2TJQ1</accession>
<dbReference type="Gene3D" id="3.90.226.10">
    <property type="entry name" value="2-enoyl-CoA Hydratase, Chain A, domain 1"/>
    <property type="match status" value="1"/>
</dbReference>
<feature type="transmembrane region" description="Helical" evidence="5">
    <location>
        <begin position="216"/>
        <end position="239"/>
    </location>
</feature>
<dbReference type="Pfam" id="PF01957">
    <property type="entry name" value="NfeD"/>
    <property type="match status" value="1"/>
</dbReference>
<name>A0A7J2TJQ1_ARCFL</name>
<evidence type="ECO:0000256" key="2">
    <source>
        <dbReference type="ARBA" id="ARBA00022692"/>
    </source>
</evidence>
<dbReference type="GO" id="GO:0016020">
    <property type="term" value="C:membrane"/>
    <property type="evidence" value="ECO:0007669"/>
    <property type="project" value="UniProtKB-SubCell"/>
</dbReference>
<protein>
    <submittedName>
        <fullName evidence="9">Nodulation protein NfeD</fullName>
    </submittedName>
</protein>
<dbReference type="InterPro" id="IPR029045">
    <property type="entry name" value="ClpP/crotonase-like_dom_sf"/>
</dbReference>
<feature type="domain" description="NfeD-like C-terminal" evidence="6">
    <location>
        <begin position="358"/>
        <end position="411"/>
    </location>
</feature>
<dbReference type="Pfam" id="PF25145">
    <property type="entry name" value="NfeD1b_N"/>
    <property type="match status" value="1"/>
</dbReference>
<dbReference type="EMBL" id="DSLA01000113">
    <property type="protein sequence ID" value="HEH35949.1"/>
    <property type="molecule type" value="Genomic_DNA"/>
</dbReference>
<evidence type="ECO:0000256" key="4">
    <source>
        <dbReference type="ARBA" id="ARBA00023136"/>
    </source>
</evidence>
<dbReference type="CDD" id="cd07020">
    <property type="entry name" value="Clp_protease_NfeD_1"/>
    <property type="match status" value="1"/>
</dbReference>
<dbReference type="AlphaFoldDB" id="A0A7J2TJQ1"/>
<organism evidence="9">
    <name type="scientific">Archaeoglobus fulgidus</name>
    <dbReference type="NCBI Taxonomy" id="2234"/>
    <lineage>
        <taxon>Archaea</taxon>
        <taxon>Methanobacteriati</taxon>
        <taxon>Methanobacteriota</taxon>
        <taxon>Archaeoglobi</taxon>
        <taxon>Archaeoglobales</taxon>
        <taxon>Archaeoglobaceae</taxon>
        <taxon>Archaeoglobus</taxon>
    </lineage>
</organism>
<feature type="transmembrane region" description="Helical" evidence="5">
    <location>
        <begin position="323"/>
        <end position="343"/>
    </location>
</feature>
<evidence type="ECO:0000259" key="7">
    <source>
        <dbReference type="Pfam" id="PF24961"/>
    </source>
</evidence>
<dbReference type="InterPro" id="IPR052165">
    <property type="entry name" value="Membrane_assoc_protease"/>
</dbReference>
<dbReference type="PANTHER" id="PTHR33507:SF4">
    <property type="entry name" value="NODULATION COMPETITIVENESS PROTEIN NFED"/>
    <property type="match status" value="1"/>
</dbReference>
<comment type="subcellular location">
    <subcellularLocation>
        <location evidence="1">Membrane</location>
        <topology evidence="1">Multi-pass membrane protein</topology>
    </subcellularLocation>
</comment>
<feature type="domain" description="NfeD integral membrane" evidence="7">
    <location>
        <begin position="225"/>
        <end position="344"/>
    </location>
</feature>
<feature type="domain" description="NfeD1b N-terminal" evidence="8">
    <location>
        <begin position="20"/>
        <end position="173"/>
    </location>
</feature>
<keyword evidence="3 5" id="KW-1133">Transmembrane helix</keyword>
<keyword evidence="4 5" id="KW-0472">Membrane</keyword>